<gene>
    <name evidence="1" type="ORF">A3C19_03135</name>
</gene>
<protein>
    <submittedName>
        <fullName evidence="1">Uncharacterized protein</fullName>
    </submittedName>
</protein>
<sequence length="75" mass="8476">MFKARDFVFLNKLGRSLEGLGHEKYVPNDCSKKLLAGAAMKVSRVEPVFDGSWYSSLHFCDGAYSFSQDYFELAV</sequence>
<dbReference type="EMBL" id="MFLI01000011">
    <property type="protein sequence ID" value="OGG62237.1"/>
    <property type="molecule type" value="Genomic_DNA"/>
</dbReference>
<dbReference type="Proteomes" id="UP000178532">
    <property type="component" value="Unassembled WGS sequence"/>
</dbReference>
<proteinExistence type="predicted"/>
<evidence type="ECO:0000313" key="2">
    <source>
        <dbReference type="Proteomes" id="UP000178532"/>
    </source>
</evidence>
<accession>A0A1F6DLM5</accession>
<dbReference type="AlphaFoldDB" id="A0A1F6DLM5"/>
<evidence type="ECO:0000313" key="1">
    <source>
        <dbReference type="EMBL" id="OGG62237.1"/>
    </source>
</evidence>
<reference evidence="1 2" key="1">
    <citation type="journal article" date="2016" name="Nat. Commun.">
        <title>Thousands of microbial genomes shed light on interconnected biogeochemical processes in an aquifer system.</title>
        <authorList>
            <person name="Anantharaman K."/>
            <person name="Brown C.T."/>
            <person name="Hug L.A."/>
            <person name="Sharon I."/>
            <person name="Castelle C.J."/>
            <person name="Probst A.J."/>
            <person name="Thomas B.C."/>
            <person name="Singh A."/>
            <person name="Wilkins M.J."/>
            <person name="Karaoz U."/>
            <person name="Brodie E.L."/>
            <person name="Williams K.H."/>
            <person name="Hubbard S.S."/>
            <person name="Banfield J.F."/>
        </authorList>
    </citation>
    <scope>NUCLEOTIDE SEQUENCE [LARGE SCALE GENOMIC DNA]</scope>
</reference>
<name>A0A1F6DLM5_9BACT</name>
<comment type="caution">
    <text evidence="1">The sequence shown here is derived from an EMBL/GenBank/DDBJ whole genome shotgun (WGS) entry which is preliminary data.</text>
</comment>
<organism evidence="1 2">
    <name type="scientific">Candidatus Kaiserbacteria bacterium RIFCSPHIGHO2_02_FULL_54_22</name>
    <dbReference type="NCBI Taxonomy" id="1798495"/>
    <lineage>
        <taxon>Bacteria</taxon>
        <taxon>Candidatus Kaiseribacteriota</taxon>
    </lineage>
</organism>